<keyword evidence="1" id="KW-0285">Flavoprotein</keyword>
<evidence type="ECO:0000313" key="6">
    <source>
        <dbReference type="EMBL" id="KAF7185429.1"/>
    </source>
</evidence>
<dbReference type="Pfam" id="PF01494">
    <property type="entry name" value="FAD_binding_3"/>
    <property type="match status" value="2"/>
</dbReference>
<dbReference type="GO" id="GO:0004497">
    <property type="term" value="F:monooxygenase activity"/>
    <property type="evidence" value="ECO:0007669"/>
    <property type="project" value="UniProtKB-KW"/>
</dbReference>
<sequence length="399" mass="43762">MPQPPIAILGAGPGGLTLARLLELKGFNYVVFERDTHRSQRPQGGSLDIHVGSGQLAVKEAGLWDEFLKLARYDAPTTITDKEGNVALRMDPEPGEGVFDRPEIDRAALRDLLLDSIPTCKIRWGRKVSQVSRSKDGTMAVEFQEGQIEAGFQLVVGADGARSKARSMVGCAEPVYEGLAYLATAIDPKHSIYPKIVERAERGTFNSVGTGKMLTLQYTGDGLYNVYIGLKLPDSWAAEGSRLLQDPPALRKWLIKEPFADWAESVTDVIRDGEGEYRMWSLGSVPLESLNWTSVPGVTLVGDAAHVTYPNGEGVNNAMHDSLQLAQKIEEFGLDSLDLAVAEYEKLMLPRAREHVRDGLGTRELMLGQKAPEGFRKLFEEHAAQEQGKISHSQPAPVE</sequence>
<dbReference type="Proteomes" id="UP000660729">
    <property type="component" value="Unassembled WGS sequence"/>
</dbReference>
<dbReference type="PRINTS" id="PR00420">
    <property type="entry name" value="RNGMNOXGNASE"/>
</dbReference>
<accession>A0A8H6VEP8</accession>
<evidence type="ECO:0000313" key="7">
    <source>
        <dbReference type="Proteomes" id="UP000660729"/>
    </source>
</evidence>
<dbReference type="PANTHER" id="PTHR46972">
    <property type="entry name" value="MONOOXYGENASE ASQM-RELATED"/>
    <property type="match status" value="1"/>
</dbReference>
<dbReference type="PANTHER" id="PTHR46972:SF1">
    <property type="entry name" value="FAD DEPENDENT OXIDOREDUCTASE DOMAIN-CONTAINING PROTEIN"/>
    <property type="match status" value="1"/>
</dbReference>
<reference evidence="6" key="1">
    <citation type="submission" date="2020-04" db="EMBL/GenBank/DDBJ databases">
        <title>Draft genome resource of the tomato pathogen Pseudocercospora fuligena.</title>
        <authorList>
            <person name="Zaccaron A."/>
        </authorList>
    </citation>
    <scope>NUCLEOTIDE SEQUENCE</scope>
    <source>
        <strain evidence="6">PF001</strain>
    </source>
</reference>
<name>A0A8H6VEP8_9PEZI</name>
<evidence type="ECO:0000256" key="2">
    <source>
        <dbReference type="ARBA" id="ARBA00022827"/>
    </source>
</evidence>
<dbReference type="GO" id="GO:0071949">
    <property type="term" value="F:FAD binding"/>
    <property type="evidence" value="ECO:0007669"/>
    <property type="project" value="InterPro"/>
</dbReference>
<dbReference type="Gene3D" id="3.50.50.60">
    <property type="entry name" value="FAD/NAD(P)-binding domain"/>
    <property type="match status" value="1"/>
</dbReference>
<keyword evidence="4 6" id="KW-0503">Monooxygenase</keyword>
<proteinExistence type="predicted"/>
<keyword evidence="2" id="KW-0274">FAD</keyword>
<keyword evidence="3" id="KW-0560">Oxidoreductase</keyword>
<protein>
    <submittedName>
        <fullName evidence="6">Flavin-dependent monooxygenase</fullName>
    </submittedName>
</protein>
<dbReference type="EMBL" id="JABCIY010000337">
    <property type="protein sequence ID" value="KAF7185429.1"/>
    <property type="molecule type" value="Genomic_DNA"/>
</dbReference>
<dbReference type="InterPro" id="IPR036188">
    <property type="entry name" value="FAD/NAD-bd_sf"/>
</dbReference>
<evidence type="ECO:0000256" key="1">
    <source>
        <dbReference type="ARBA" id="ARBA00022630"/>
    </source>
</evidence>
<comment type="caution">
    <text evidence="6">The sequence shown here is derived from an EMBL/GenBank/DDBJ whole genome shotgun (WGS) entry which is preliminary data.</text>
</comment>
<dbReference type="AlphaFoldDB" id="A0A8H6VEP8"/>
<organism evidence="6 7">
    <name type="scientific">Pseudocercospora fuligena</name>
    <dbReference type="NCBI Taxonomy" id="685502"/>
    <lineage>
        <taxon>Eukaryota</taxon>
        <taxon>Fungi</taxon>
        <taxon>Dikarya</taxon>
        <taxon>Ascomycota</taxon>
        <taxon>Pezizomycotina</taxon>
        <taxon>Dothideomycetes</taxon>
        <taxon>Dothideomycetidae</taxon>
        <taxon>Mycosphaerellales</taxon>
        <taxon>Mycosphaerellaceae</taxon>
        <taxon>Pseudocercospora</taxon>
    </lineage>
</organism>
<keyword evidence="7" id="KW-1185">Reference proteome</keyword>
<dbReference type="SUPFAM" id="SSF51905">
    <property type="entry name" value="FAD/NAD(P)-binding domain"/>
    <property type="match status" value="1"/>
</dbReference>
<dbReference type="OrthoDB" id="655030at2759"/>
<evidence type="ECO:0000259" key="5">
    <source>
        <dbReference type="Pfam" id="PF01494"/>
    </source>
</evidence>
<evidence type="ECO:0000256" key="4">
    <source>
        <dbReference type="ARBA" id="ARBA00023033"/>
    </source>
</evidence>
<gene>
    <name evidence="6" type="ORF">HII31_13276</name>
</gene>
<feature type="domain" description="FAD-binding" evidence="5">
    <location>
        <begin position="298"/>
        <end position="331"/>
    </location>
</feature>
<feature type="domain" description="FAD-binding" evidence="5">
    <location>
        <begin position="6"/>
        <end position="173"/>
    </location>
</feature>
<evidence type="ECO:0000256" key="3">
    <source>
        <dbReference type="ARBA" id="ARBA00023002"/>
    </source>
</evidence>
<dbReference type="InterPro" id="IPR002938">
    <property type="entry name" value="FAD-bd"/>
</dbReference>